<dbReference type="WBParaSite" id="ASIM_0001180201-mRNA-1">
    <property type="protein sequence ID" value="ASIM_0001180201-mRNA-1"/>
    <property type="gene ID" value="ASIM_0001180201"/>
</dbReference>
<sequence>MGSDTFFSFPHVFKLLQSVNAIILIICIGLAEPVPSNGVVWFIIISSLTVSVTATIISVLGVQDQFLSSLCNNGITWEILELIYSFVFTILSAVSVWLCFSFIQLVVKGPSGGYVAGGVCN</sequence>
<dbReference type="OrthoDB" id="5784088at2759"/>
<feature type="transmembrane region" description="Helical" evidence="1">
    <location>
        <begin position="12"/>
        <end position="31"/>
    </location>
</feature>
<name>A0A0M3JUF1_ANISI</name>
<keyword evidence="1" id="KW-0812">Transmembrane</keyword>
<accession>A0A0M3JUF1</accession>
<reference evidence="2 3" key="2">
    <citation type="submission" date="2018-11" db="EMBL/GenBank/DDBJ databases">
        <authorList>
            <consortium name="Pathogen Informatics"/>
        </authorList>
    </citation>
    <scope>NUCLEOTIDE SEQUENCE [LARGE SCALE GENOMIC DNA]</scope>
</reference>
<reference evidence="4" key="1">
    <citation type="submission" date="2017-02" db="UniProtKB">
        <authorList>
            <consortium name="WormBaseParasite"/>
        </authorList>
    </citation>
    <scope>IDENTIFICATION</scope>
</reference>
<organism evidence="4">
    <name type="scientific">Anisakis simplex</name>
    <name type="common">Herring worm</name>
    <dbReference type="NCBI Taxonomy" id="6269"/>
    <lineage>
        <taxon>Eukaryota</taxon>
        <taxon>Metazoa</taxon>
        <taxon>Ecdysozoa</taxon>
        <taxon>Nematoda</taxon>
        <taxon>Chromadorea</taxon>
        <taxon>Rhabditida</taxon>
        <taxon>Spirurina</taxon>
        <taxon>Ascaridomorpha</taxon>
        <taxon>Ascaridoidea</taxon>
        <taxon>Anisakidae</taxon>
        <taxon>Anisakis</taxon>
        <taxon>Anisakis simplex complex</taxon>
    </lineage>
</organism>
<feature type="transmembrane region" description="Helical" evidence="1">
    <location>
        <begin position="82"/>
        <end position="103"/>
    </location>
</feature>
<proteinExistence type="predicted"/>
<keyword evidence="1" id="KW-0472">Membrane</keyword>
<feature type="transmembrane region" description="Helical" evidence="1">
    <location>
        <begin position="38"/>
        <end position="62"/>
    </location>
</feature>
<evidence type="ECO:0000313" key="2">
    <source>
        <dbReference type="EMBL" id="VDK44694.1"/>
    </source>
</evidence>
<evidence type="ECO:0000313" key="4">
    <source>
        <dbReference type="WBParaSite" id="ASIM_0001180201-mRNA-1"/>
    </source>
</evidence>
<protein>
    <submittedName>
        <fullName evidence="4">MARVEL domain-containing protein</fullName>
    </submittedName>
</protein>
<evidence type="ECO:0000313" key="3">
    <source>
        <dbReference type="Proteomes" id="UP000267096"/>
    </source>
</evidence>
<evidence type="ECO:0000256" key="1">
    <source>
        <dbReference type="SAM" id="Phobius"/>
    </source>
</evidence>
<dbReference type="AlphaFoldDB" id="A0A0M3JUF1"/>
<gene>
    <name evidence="2" type="ORF">ASIM_LOCUS11268</name>
</gene>
<keyword evidence="1" id="KW-1133">Transmembrane helix</keyword>
<dbReference type="Proteomes" id="UP000267096">
    <property type="component" value="Unassembled WGS sequence"/>
</dbReference>
<keyword evidence="3" id="KW-1185">Reference proteome</keyword>
<dbReference type="EMBL" id="UYRR01031054">
    <property type="protein sequence ID" value="VDK44694.1"/>
    <property type="molecule type" value="Genomic_DNA"/>
</dbReference>